<gene>
    <name evidence="2" type="ORF">VitviT2T_028098</name>
</gene>
<feature type="region of interest" description="Disordered" evidence="1">
    <location>
        <begin position="24"/>
        <end position="43"/>
    </location>
</feature>
<accession>A0ABY9DTY6</accession>
<protein>
    <submittedName>
        <fullName evidence="2">Uncharacterized protein</fullName>
    </submittedName>
</protein>
<sequence length="145" mass="16648">MEKSNGSSFTRRIQALELCSPLPKSNQECKEEKQREESNMKKSKRIATVGLISNTFWSPFYVYYMLFRSSGSQESNASNGAQIRAKIKKLWSLEDNGTKLKDNFASCEINLFLRNGHFQFAKFLQVMLQVAKSTCVLPDICDRLF</sequence>
<evidence type="ECO:0000313" key="3">
    <source>
        <dbReference type="Proteomes" id="UP001227230"/>
    </source>
</evidence>
<feature type="compositionally biased region" description="Basic and acidic residues" evidence="1">
    <location>
        <begin position="27"/>
        <end position="40"/>
    </location>
</feature>
<proteinExistence type="predicted"/>
<dbReference type="EMBL" id="CP126665">
    <property type="protein sequence ID" value="WKA10532.1"/>
    <property type="molecule type" value="Genomic_DNA"/>
</dbReference>
<dbReference type="Proteomes" id="UP001227230">
    <property type="component" value="Chromosome 18"/>
</dbReference>
<organism evidence="2 3">
    <name type="scientific">Vitis vinifera</name>
    <name type="common">Grape</name>
    <dbReference type="NCBI Taxonomy" id="29760"/>
    <lineage>
        <taxon>Eukaryota</taxon>
        <taxon>Viridiplantae</taxon>
        <taxon>Streptophyta</taxon>
        <taxon>Embryophyta</taxon>
        <taxon>Tracheophyta</taxon>
        <taxon>Spermatophyta</taxon>
        <taxon>Magnoliopsida</taxon>
        <taxon>eudicotyledons</taxon>
        <taxon>Gunneridae</taxon>
        <taxon>Pentapetalae</taxon>
        <taxon>rosids</taxon>
        <taxon>Vitales</taxon>
        <taxon>Vitaceae</taxon>
        <taxon>Viteae</taxon>
        <taxon>Vitis</taxon>
    </lineage>
</organism>
<keyword evidence="3" id="KW-1185">Reference proteome</keyword>
<evidence type="ECO:0000256" key="1">
    <source>
        <dbReference type="SAM" id="MobiDB-lite"/>
    </source>
</evidence>
<reference evidence="2 3" key="1">
    <citation type="journal article" date="2023" name="Hortic Res">
        <title>The complete reference genome for grapevine (Vitis vinifera L.) genetics and breeding.</title>
        <authorList>
            <person name="Shi X."/>
            <person name="Cao S."/>
            <person name="Wang X."/>
            <person name="Huang S."/>
            <person name="Wang Y."/>
            <person name="Liu Z."/>
            <person name="Liu W."/>
            <person name="Leng X."/>
            <person name="Peng Y."/>
            <person name="Wang N."/>
            <person name="Wang Y."/>
            <person name="Ma Z."/>
            <person name="Xu X."/>
            <person name="Zhang F."/>
            <person name="Xue H."/>
            <person name="Zhong H."/>
            <person name="Wang Y."/>
            <person name="Zhang K."/>
            <person name="Velt A."/>
            <person name="Avia K."/>
            <person name="Holtgrawe D."/>
            <person name="Grimplet J."/>
            <person name="Matus J.T."/>
            <person name="Ware D."/>
            <person name="Wu X."/>
            <person name="Wang H."/>
            <person name="Liu C."/>
            <person name="Fang Y."/>
            <person name="Rustenholz C."/>
            <person name="Cheng Z."/>
            <person name="Xiao H."/>
            <person name="Zhou Y."/>
        </authorList>
    </citation>
    <scope>NUCLEOTIDE SEQUENCE [LARGE SCALE GENOMIC DNA]</scope>
    <source>
        <strain evidence="3">cv. Pinot noir / PN40024</strain>
        <tissue evidence="2">Leaf</tissue>
    </source>
</reference>
<evidence type="ECO:0000313" key="2">
    <source>
        <dbReference type="EMBL" id="WKA10532.1"/>
    </source>
</evidence>
<name>A0ABY9DTY6_VITVI</name>